<proteinExistence type="predicted"/>
<dbReference type="AlphaFoldDB" id="A0A1I3UC16"/>
<dbReference type="EMBL" id="FORA01000007">
    <property type="protein sequence ID" value="SFJ79341.1"/>
    <property type="molecule type" value="Genomic_DNA"/>
</dbReference>
<reference evidence="2 3" key="1">
    <citation type="submission" date="2016-10" db="EMBL/GenBank/DDBJ databases">
        <authorList>
            <person name="de Groot N.N."/>
        </authorList>
    </citation>
    <scope>NUCLEOTIDE SEQUENCE [LARGE SCALE GENOMIC DNA]</scope>
    <source>
        <strain evidence="2 3">DSM 19073</strain>
    </source>
</reference>
<dbReference type="Pfam" id="PF11102">
    <property type="entry name" value="YjbF"/>
    <property type="match status" value="1"/>
</dbReference>
<dbReference type="PROSITE" id="PS51257">
    <property type="entry name" value="PROKAR_LIPOPROTEIN"/>
    <property type="match status" value="1"/>
</dbReference>
<dbReference type="RefSeq" id="WP_175484955.1">
    <property type="nucleotide sequence ID" value="NZ_FORA01000007.1"/>
</dbReference>
<keyword evidence="3" id="KW-1185">Reference proteome</keyword>
<dbReference type="InterPro" id="IPR023373">
    <property type="entry name" value="YmcC_sf"/>
</dbReference>
<dbReference type="STRING" id="390807.SAMN04488095_3672"/>
<dbReference type="Gene3D" id="2.40.360.10">
    <property type="entry name" value="YmcC-like"/>
    <property type="match status" value="1"/>
</dbReference>
<keyword evidence="1" id="KW-0732">Signal</keyword>
<name>A0A1I3UC16_9RHOB</name>
<dbReference type="InterPro" id="IPR021308">
    <property type="entry name" value="GfcB"/>
</dbReference>
<evidence type="ECO:0000313" key="2">
    <source>
        <dbReference type="EMBL" id="SFJ79341.1"/>
    </source>
</evidence>
<evidence type="ECO:0000256" key="1">
    <source>
        <dbReference type="SAM" id="SignalP"/>
    </source>
</evidence>
<gene>
    <name evidence="2" type="ORF">SAMN04488095_3672</name>
</gene>
<feature type="chain" id="PRO_5011435910" evidence="1">
    <location>
        <begin position="24"/>
        <end position="224"/>
    </location>
</feature>
<feature type="signal peptide" evidence="1">
    <location>
        <begin position="1"/>
        <end position="23"/>
    </location>
</feature>
<accession>A0A1I3UC16</accession>
<sequence length="224" mass="23964">MMTRLARPLLIALGLTLGLTACGNNPVKSPLVIAGGSLLGVVRPGQPVPDARQVLSPQLIAASPVSALLVIQKTADSGFTVIPVASNRGTVQWAAGDDRGLLRRDGVLVGTRGYGFDLMTADIAPLVAAFAAGGGSDVQRVNRYLTGEGLIETRDYLCDVRLIGNETLDIYGKRHATRVFEEDCRATGGDFVNRYWVESNGTVRKSIERISPEVGDFEIIRLTE</sequence>
<dbReference type="Proteomes" id="UP000199110">
    <property type="component" value="Unassembled WGS sequence"/>
</dbReference>
<keyword evidence="2" id="KW-0449">Lipoprotein</keyword>
<evidence type="ECO:0000313" key="3">
    <source>
        <dbReference type="Proteomes" id="UP000199110"/>
    </source>
</evidence>
<organism evidence="2 3">
    <name type="scientific">Jannaschia pohangensis</name>
    <dbReference type="NCBI Taxonomy" id="390807"/>
    <lineage>
        <taxon>Bacteria</taxon>
        <taxon>Pseudomonadati</taxon>
        <taxon>Pseudomonadota</taxon>
        <taxon>Alphaproteobacteria</taxon>
        <taxon>Rhodobacterales</taxon>
        <taxon>Roseobacteraceae</taxon>
        <taxon>Jannaschia</taxon>
    </lineage>
</organism>
<dbReference type="SUPFAM" id="SSF159270">
    <property type="entry name" value="YmcC-like"/>
    <property type="match status" value="1"/>
</dbReference>
<protein>
    <submittedName>
        <fullName evidence="2">Group 4 capsule polysaccharide lipoprotein gfcB, YjbF</fullName>
    </submittedName>
</protein>